<dbReference type="SUPFAM" id="SSF82895">
    <property type="entry name" value="TSP-1 type 1 repeat"/>
    <property type="match status" value="1"/>
</dbReference>
<dbReference type="PANTHER" id="PTHR11348:SF7">
    <property type="entry name" value="CCN FAMILY MEMBER 2"/>
    <property type="match status" value="1"/>
</dbReference>
<keyword evidence="8" id="KW-0130">Cell adhesion</keyword>
<feature type="signal peptide" evidence="16">
    <location>
        <begin position="1"/>
        <end position="25"/>
    </location>
</feature>
<keyword evidence="5" id="KW-0237">DNA synthesis</keyword>
<comment type="similarity">
    <text evidence="2">Belongs to the CCN family.</text>
</comment>
<dbReference type="InterPro" id="IPR009030">
    <property type="entry name" value="Growth_fac_rcpt_cys_sf"/>
</dbReference>
<dbReference type="PANTHER" id="PTHR11348">
    <property type="entry name" value="CONNECTIVE TISSUE GROWTH FACTOR-RELATED"/>
    <property type="match status" value="1"/>
</dbReference>
<dbReference type="SMART" id="SM00121">
    <property type="entry name" value="IB"/>
    <property type="match status" value="1"/>
</dbReference>
<sequence>MPATSMGSVLFWVLLLALCSCTASGQNCNGPCHCDSTAKLSCPAGVSVVRDSCNCCPMCAKQQGESCEKPDRCDHKKLLYCDLGTPPNRTTGVCKSRKDAPCYLRDKAFKHGETLMIGCGIKCTCKDRLLRCQNLCQKNIDPPSVDCPFPRKVKLPGKCCEEWVCDEPKELSTVGTTLKNYRPADRVNPDPTMIRPDCQVQTTEWSACSKTCGTGISFRTTNENADCKVEKQDRLCIIRPCQHDLEKEIKEKGKSCTPSIRIDYPIKFHLFGCTSVKSYHLKVCGVCRDGRCCTPHKTTTLPVELRCPDGEIIEKSMMFIQDCACHKNCPVRSNIFKSLQ</sequence>
<reference evidence="21" key="1">
    <citation type="submission" date="2025-08" db="UniProtKB">
        <authorList>
            <consortium name="RefSeq"/>
        </authorList>
    </citation>
    <scope>IDENTIFICATION</scope>
</reference>
<dbReference type="PROSITE" id="PS01185">
    <property type="entry name" value="CTCK_1"/>
    <property type="match status" value="1"/>
</dbReference>
<evidence type="ECO:0000256" key="16">
    <source>
        <dbReference type="SAM" id="SignalP"/>
    </source>
</evidence>
<dbReference type="InterPro" id="IPR012395">
    <property type="entry name" value="IGFBP_CNN"/>
</dbReference>
<dbReference type="Proteomes" id="UP000694863">
    <property type="component" value="Unplaced"/>
</dbReference>
<dbReference type="InterPro" id="IPR000884">
    <property type="entry name" value="TSP1_rpt"/>
</dbReference>
<protein>
    <recommendedName>
        <fullName evidence="10">CCN family member 2</fullName>
    </recommendedName>
    <alternativeName>
        <fullName evidence="12">Cellular communication network factor 2</fullName>
    </alternativeName>
    <alternativeName>
        <fullName evidence="11">Connective tissue growth factor</fullName>
    </alternativeName>
</protein>
<feature type="domain" description="IGFBP N-terminal" evidence="19">
    <location>
        <begin position="24"/>
        <end position="97"/>
    </location>
</feature>
<comment type="function">
    <text evidence="14">Major connective tissue mitoattractant secreted by vascular endothelial cells. Promotes proliferation and differentiation of chondrocytes. Is involved in the stimulation of osteoblast differentiation and has a critical role in osteogenesis. Mediates heparin- and divalent cation-dependent cell adhesion in many cell types including fibroblasts, myofibroblasts, endothelial and epithelial cells. Enhances fibroblast growth factor-induced DNA synthesis.</text>
</comment>
<evidence type="ECO:0000259" key="17">
    <source>
        <dbReference type="PROSITE" id="PS01225"/>
    </source>
</evidence>
<evidence type="ECO:0000256" key="3">
    <source>
        <dbReference type="ARBA" id="ARBA00022525"/>
    </source>
</evidence>
<feature type="domain" description="CTCK" evidence="17">
    <location>
        <begin position="256"/>
        <end position="330"/>
    </location>
</feature>
<evidence type="ECO:0000259" key="19">
    <source>
        <dbReference type="PROSITE" id="PS51323"/>
    </source>
</evidence>
<evidence type="ECO:0000256" key="5">
    <source>
        <dbReference type="ARBA" id="ARBA00022634"/>
    </source>
</evidence>
<comment type="subcellular location">
    <subcellularLocation>
        <location evidence="1">Secreted</location>
        <location evidence="1">Extracellular space</location>
        <location evidence="1">Extracellular matrix</location>
    </subcellularLocation>
</comment>
<dbReference type="PROSITE" id="PS50092">
    <property type="entry name" value="TSP1"/>
    <property type="match status" value="1"/>
</dbReference>
<feature type="chain" id="PRO_5045862464" description="CCN family member 2" evidence="16">
    <location>
        <begin position="26"/>
        <end position="340"/>
    </location>
</feature>
<dbReference type="Pfam" id="PF19035">
    <property type="entry name" value="TSP1_CCN"/>
    <property type="match status" value="1"/>
</dbReference>
<dbReference type="SMART" id="SM00209">
    <property type="entry name" value="TSP1"/>
    <property type="match status" value="1"/>
</dbReference>
<evidence type="ECO:0000313" key="21">
    <source>
        <dbReference type="RefSeq" id="XP_030742592.1"/>
    </source>
</evidence>
<dbReference type="Gene3D" id="2.20.100.10">
    <property type="entry name" value="Thrombospondin type-1 (TSP1) repeat"/>
    <property type="match status" value="1"/>
</dbReference>
<evidence type="ECO:0000256" key="12">
    <source>
        <dbReference type="ARBA" id="ARBA00042353"/>
    </source>
</evidence>
<dbReference type="SMART" id="SM00041">
    <property type="entry name" value="CT"/>
    <property type="match status" value="1"/>
</dbReference>
<dbReference type="InterPro" id="IPR050941">
    <property type="entry name" value="CCN"/>
</dbReference>
<dbReference type="PROSITE" id="PS51323">
    <property type="entry name" value="IGFBP_N_2"/>
    <property type="match status" value="1"/>
</dbReference>
<evidence type="ECO:0000256" key="7">
    <source>
        <dbReference type="ARBA" id="ARBA00022729"/>
    </source>
</evidence>
<keyword evidence="6" id="KW-0358">Heparin-binding</keyword>
<gene>
    <name evidence="21" type="primary">LOC101662017</name>
</gene>
<dbReference type="InterPro" id="IPR001007">
    <property type="entry name" value="VWF_dom"/>
</dbReference>
<dbReference type="PROSITE" id="PS01208">
    <property type="entry name" value="VWFC_1"/>
    <property type="match status" value="1"/>
</dbReference>
<evidence type="ECO:0000256" key="8">
    <source>
        <dbReference type="ARBA" id="ARBA00022889"/>
    </source>
</evidence>
<name>A0ABM1VL11_ECHTE</name>
<dbReference type="Pfam" id="PF00219">
    <property type="entry name" value="IGFBP"/>
    <property type="match status" value="1"/>
</dbReference>
<dbReference type="SUPFAM" id="SSF57184">
    <property type="entry name" value="Growth factor receptor domain"/>
    <property type="match status" value="1"/>
</dbReference>
<evidence type="ECO:0000256" key="4">
    <source>
        <dbReference type="ARBA" id="ARBA00022530"/>
    </source>
</evidence>
<accession>A0ABM1VL11</accession>
<evidence type="ECO:0000256" key="11">
    <source>
        <dbReference type="ARBA" id="ARBA00041320"/>
    </source>
</evidence>
<evidence type="ECO:0000256" key="14">
    <source>
        <dbReference type="ARBA" id="ARBA00093340"/>
    </source>
</evidence>
<evidence type="ECO:0000256" key="1">
    <source>
        <dbReference type="ARBA" id="ARBA00004498"/>
    </source>
</evidence>
<keyword evidence="7 16" id="KW-0732">Signal</keyword>
<evidence type="ECO:0000256" key="10">
    <source>
        <dbReference type="ARBA" id="ARBA00039943"/>
    </source>
</evidence>
<evidence type="ECO:0000259" key="18">
    <source>
        <dbReference type="PROSITE" id="PS50184"/>
    </source>
</evidence>
<keyword evidence="4" id="KW-0272">Extracellular matrix</keyword>
<dbReference type="InterPro" id="IPR000867">
    <property type="entry name" value="IGFBP-like"/>
</dbReference>
<evidence type="ECO:0000256" key="2">
    <source>
        <dbReference type="ARBA" id="ARBA00008125"/>
    </source>
</evidence>
<comment type="caution">
    <text evidence="15">Lacks conserved residue(s) required for the propagation of feature annotation.</text>
</comment>
<dbReference type="InterPro" id="IPR006207">
    <property type="entry name" value="Cys_knot_C"/>
</dbReference>
<keyword evidence="9" id="KW-1015">Disulfide bond</keyword>
<evidence type="ECO:0000256" key="15">
    <source>
        <dbReference type="PROSITE-ProRule" id="PRU00039"/>
    </source>
</evidence>
<evidence type="ECO:0000256" key="6">
    <source>
        <dbReference type="ARBA" id="ARBA00022674"/>
    </source>
</evidence>
<feature type="domain" description="VWFC" evidence="18">
    <location>
        <begin position="100"/>
        <end position="166"/>
    </location>
</feature>
<organism evidence="20 21">
    <name type="scientific">Echinops telfairi</name>
    <name type="common">Lesser hedgehog tenrec</name>
    <dbReference type="NCBI Taxonomy" id="9371"/>
    <lineage>
        <taxon>Eukaryota</taxon>
        <taxon>Metazoa</taxon>
        <taxon>Chordata</taxon>
        <taxon>Craniata</taxon>
        <taxon>Vertebrata</taxon>
        <taxon>Euteleostomi</taxon>
        <taxon>Mammalia</taxon>
        <taxon>Eutheria</taxon>
        <taxon>Afrotheria</taxon>
        <taxon>Tenrecidae</taxon>
        <taxon>Tenrecinae</taxon>
        <taxon>Echinops</taxon>
    </lineage>
</organism>
<evidence type="ECO:0000256" key="13">
    <source>
        <dbReference type="ARBA" id="ARBA00046496"/>
    </source>
</evidence>
<dbReference type="InterPro" id="IPR043973">
    <property type="entry name" value="TSP1_CCN"/>
</dbReference>
<dbReference type="InterPro" id="IPR006208">
    <property type="entry name" value="Glyco_hormone_CN"/>
</dbReference>
<dbReference type="SMART" id="SM00214">
    <property type="entry name" value="VWC"/>
    <property type="match status" value="1"/>
</dbReference>
<proteinExistence type="inferred from homology"/>
<dbReference type="GeneID" id="101662017"/>
<dbReference type="InterPro" id="IPR036383">
    <property type="entry name" value="TSP1_rpt_sf"/>
</dbReference>
<dbReference type="PROSITE" id="PS01225">
    <property type="entry name" value="CTCK_2"/>
    <property type="match status" value="1"/>
</dbReference>
<comment type="subunit">
    <text evidence="13">Monomer. Interacts with TSKU.</text>
</comment>
<keyword evidence="20" id="KW-1185">Reference proteome</keyword>
<dbReference type="PROSITE" id="PS50184">
    <property type="entry name" value="VWFC_2"/>
    <property type="match status" value="1"/>
</dbReference>
<evidence type="ECO:0000256" key="9">
    <source>
        <dbReference type="ARBA" id="ARBA00023157"/>
    </source>
</evidence>
<dbReference type="RefSeq" id="XP_030742592.1">
    <property type="nucleotide sequence ID" value="XM_030886732.1"/>
</dbReference>
<evidence type="ECO:0000313" key="20">
    <source>
        <dbReference type="Proteomes" id="UP000694863"/>
    </source>
</evidence>
<dbReference type="Pfam" id="PF00007">
    <property type="entry name" value="Cys_knot"/>
    <property type="match status" value="1"/>
</dbReference>
<dbReference type="PIRSF" id="PIRSF036495">
    <property type="entry name" value="IGFBP_rP_CNN"/>
    <property type="match status" value="1"/>
</dbReference>
<keyword evidence="3" id="KW-0964">Secreted</keyword>